<protein>
    <recommendedName>
        <fullName evidence="1">Ribosomal RNA large subunit methyltransferase K/L-like methyltransferase domain-containing protein</fullName>
    </recommendedName>
</protein>
<feature type="domain" description="Ribosomal RNA large subunit methyltransferase K/L-like methyltransferase" evidence="1">
    <location>
        <begin position="183"/>
        <end position="309"/>
    </location>
</feature>
<dbReference type="Gene3D" id="3.40.50.150">
    <property type="entry name" value="Vaccinia Virus protein VP39"/>
    <property type="match status" value="1"/>
</dbReference>
<evidence type="ECO:0000313" key="3">
    <source>
        <dbReference type="Proteomes" id="UP000231581"/>
    </source>
</evidence>
<sequence length="398" mass="44204">MKHFLLLGSQPRLSLAEAHAVIDGPSPMRYDALAVFSSGFWDDVFFQNRLAGTVKLGDIETEVPIGELTPALLADIIEAHPRADRILFGLSIYGAKKKEAQTLKNLPIQLKRELKTRGKSVRWVTGDEGKISPAAVAKLHLTTEGYDFMIGIADGKALIGLTTQVQDADAWSKRDFGRPFRDAKTGMLPPKLARMMVNLAVGLEPIEDATLLDPFCGSGTVIMEAALLFPSLKLVGADIDTKQIAGSQENFKWLVQQNLLPEESLQRITWRVHPAKDLAAHMEGGPIRYIVTEGFLGRPLQGNESIKELESRMQEVKNIWEASLPALAALQPQGGRLVCTWPTYKLSEGLINLEMDDIEDLGYRILDPLIDWSANQEPILYTRPDQHLARRIVVLERI</sequence>
<accession>A0A2H0BSQ1</accession>
<dbReference type="PANTHER" id="PTHR14911">
    <property type="entry name" value="THUMP DOMAIN-CONTAINING"/>
    <property type="match status" value="1"/>
</dbReference>
<dbReference type="Pfam" id="PF01170">
    <property type="entry name" value="UPF0020"/>
    <property type="match status" value="1"/>
</dbReference>
<dbReference type="GO" id="GO:0016423">
    <property type="term" value="F:tRNA (guanine) methyltransferase activity"/>
    <property type="evidence" value="ECO:0007669"/>
    <property type="project" value="TreeGrafter"/>
</dbReference>
<dbReference type="EMBL" id="PCSZ01000039">
    <property type="protein sequence ID" value="PIP60707.1"/>
    <property type="molecule type" value="Genomic_DNA"/>
</dbReference>
<dbReference type="AlphaFoldDB" id="A0A2H0BSQ1"/>
<dbReference type="PANTHER" id="PTHR14911:SF13">
    <property type="entry name" value="TRNA (GUANINE(6)-N2)-METHYLTRANSFERASE THUMP3"/>
    <property type="match status" value="1"/>
</dbReference>
<evidence type="ECO:0000313" key="2">
    <source>
        <dbReference type="EMBL" id="PIP60707.1"/>
    </source>
</evidence>
<evidence type="ECO:0000259" key="1">
    <source>
        <dbReference type="Pfam" id="PF01170"/>
    </source>
</evidence>
<dbReference type="Proteomes" id="UP000231581">
    <property type="component" value="Unassembled WGS sequence"/>
</dbReference>
<organism evidence="2 3">
    <name type="scientific">Candidatus Uhrbacteria bacterium CG22_combo_CG10-13_8_21_14_all_47_17</name>
    <dbReference type="NCBI Taxonomy" id="1975041"/>
    <lineage>
        <taxon>Bacteria</taxon>
        <taxon>Candidatus Uhriibacteriota</taxon>
    </lineage>
</organism>
<proteinExistence type="predicted"/>
<gene>
    <name evidence="2" type="ORF">COX00_01975</name>
</gene>
<name>A0A2H0BSQ1_9BACT</name>
<comment type="caution">
    <text evidence="2">The sequence shown here is derived from an EMBL/GenBank/DDBJ whole genome shotgun (WGS) entry which is preliminary data.</text>
</comment>
<reference evidence="2 3" key="1">
    <citation type="submission" date="2017-09" db="EMBL/GenBank/DDBJ databases">
        <title>Depth-based differentiation of microbial function through sediment-hosted aquifers and enrichment of novel symbionts in the deep terrestrial subsurface.</title>
        <authorList>
            <person name="Probst A.J."/>
            <person name="Ladd B."/>
            <person name="Jarett J.K."/>
            <person name="Geller-Mcgrath D.E."/>
            <person name="Sieber C.M."/>
            <person name="Emerson J.B."/>
            <person name="Anantharaman K."/>
            <person name="Thomas B.C."/>
            <person name="Malmstrom R."/>
            <person name="Stieglmeier M."/>
            <person name="Klingl A."/>
            <person name="Woyke T."/>
            <person name="Ryan C.M."/>
            <person name="Banfield J.F."/>
        </authorList>
    </citation>
    <scope>NUCLEOTIDE SEQUENCE [LARGE SCALE GENOMIC DNA]</scope>
    <source>
        <strain evidence="2">CG22_combo_CG10-13_8_21_14_all_47_17</strain>
    </source>
</reference>
<dbReference type="GO" id="GO:0030488">
    <property type="term" value="P:tRNA methylation"/>
    <property type="evidence" value="ECO:0007669"/>
    <property type="project" value="TreeGrafter"/>
</dbReference>
<dbReference type="InterPro" id="IPR000241">
    <property type="entry name" value="RlmKL-like_Mtase"/>
</dbReference>
<dbReference type="InterPro" id="IPR029063">
    <property type="entry name" value="SAM-dependent_MTases_sf"/>
</dbReference>
<dbReference type="SUPFAM" id="SSF53335">
    <property type="entry name" value="S-adenosyl-L-methionine-dependent methyltransferases"/>
    <property type="match status" value="1"/>
</dbReference>